<evidence type="ECO:0000256" key="2">
    <source>
        <dbReference type="ARBA" id="ARBA00022448"/>
    </source>
</evidence>
<dbReference type="Pfam" id="PF25183">
    <property type="entry name" value="OMP_b-brl_4"/>
    <property type="match status" value="2"/>
</dbReference>
<dbReference type="Gene3D" id="2.40.170.20">
    <property type="entry name" value="TonB-dependent receptor, beta-barrel domain"/>
    <property type="match status" value="1"/>
</dbReference>
<evidence type="ECO:0000256" key="5">
    <source>
        <dbReference type="ARBA" id="ARBA00023136"/>
    </source>
</evidence>
<gene>
    <name evidence="9" type="primary">oar_1</name>
    <name evidence="9" type="ORF">ERS852461_00960</name>
</gene>
<proteinExistence type="predicted"/>
<keyword evidence="2" id="KW-0813">Transport</keyword>
<dbReference type="GO" id="GO:0044718">
    <property type="term" value="P:siderophore transmembrane transport"/>
    <property type="evidence" value="ECO:0007669"/>
    <property type="project" value="TreeGrafter"/>
</dbReference>
<evidence type="ECO:0000256" key="6">
    <source>
        <dbReference type="ARBA" id="ARBA00023237"/>
    </source>
</evidence>
<keyword evidence="6" id="KW-0998">Cell outer membrane</keyword>
<dbReference type="InterPro" id="IPR057601">
    <property type="entry name" value="Oar-like_b-barrel"/>
</dbReference>
<feature type="domain" description="TonB-dependent transporter Oar-like beta-barrel" evidence="8">
    <location>
        <begin position="231"/>
        <end position="293"/>
    </location>
</feature>
<reference evidence="9 10" key="1">
    <citation type="submission" date="2015-09" db="EMBL/GenBank/DDBJ databases">
        <authorList>
            <consortium name="Pathogen Informatics"/>
        </authorList>
    </citation>
    <scope>NUCLEOTIDE SEQUENCE [LARGE SCALE GENOMIC DNA]</scope>
    <source>
        <strain evidence="9 10">2789STDY5834846</strain>
    </source>
</reference>
<evidence type="ECO:0000256" key="4">
    <source>
        <dbReference type="ARBA" id="ARBA00022692"/>
    </source>
</evidence>
<feature type="domain" description="TonB-dependent transporter Oar-like beta-barrel" evidence="8">
    <location>
        <begin position="350"/>
        <end position="1029"/>
    </location>
</feature>
<dbReference type="InterPro" id="IPR039426">
    <property type="entry name" value="TonB-dep_rcpt-like"/>
</dbReference>
<accession>A0A174HIW6</accession>
<keyword evidence="3" id="KW-1134">Transmembrane beta strand</keyword>
<dbReference type="InterPro" id="IPR036942">
    <property type="entry name" value="Beta-barrel_TonB_sf"/>
</dbReference>
<evidence type="ECO:0000256" key="7">
    <source>
        <dbReference type="SAM" id="SignalP"/>
    </source>
</evidence>
<dbReference type="RefSeq" id="WP_055268962.1">
    <property type="nucleotide sequence ID" value="NZ_CAXKYA010000024.1"/>
</dbReference>
<evidence type="ECO:0000256" key="3">
    <source>
        <dbReference type="ARBA" id="ARBA00022452"/>
    </source>
</evidence>
<keyword evidence="4" id="KW-0812">Transmembrane</keyword>
<evidence type="ECO:0000256" key="1">
    <source>
        <dbReference type="ARBA" id="ARBA00004571"/>
    </source>
</evidence>
<feature type="chain" id="PRO_5008023464" evidence="7">
    <location>
        <begin position="23"/>
        <end position="1096"/>
    </location>
</feature>
<dbReference type="AlphaFoldDB" id="A0A174HIW6"/>
<dbReference type="GeneID" id="69591087"/>
<dbReference type="GO" id="GO:0009279">
    <property type="term" value="C:cell outer membrane"/>
    <property type="evidence" value="ECO:0007669"/>
    <property type="project" value="UniProtKB-SubCell"/>
</dbReference>
<evidence type="ECO:0000313" key="9">
    <source>
        <dbReference type="EMBL" id="CUO73070.1"/>
    </source>
</evidence>
<dbReference type="Proteomes" id="UP000095606">
    <property type="component" value="Unassembled WGS sequence"/>
</dbReference>
<dbReference type="GO" id="GO:0015344">
    <property type="term" value="F:siderophore uptake transmembrane transporter activity"/>
    <property type="evidence" value="ECO:0007669"/>
    <property type="project" value="TreeGrafter"/>
</dbReference>
<dbReference type="PANTHER" id="PTHR30069:SF46">
    <property type="entry name" value="OAR PROTEIN"/>
    <property type="match status" value="1"/>
</dbReference>
<dbReference type="SUPFAM" id="SSF49464">
    <property type="entry name" value="Carboxypeptidase regulatory domain-like"/>
    <property type="match status" value="1"/>
</dbReference>
<dbReference type="PANTHER" id="PTHR30069">
    <property type="entry name" value="TONB-DEPENDENT OUTER MEMBRANE RECEPTOR"/>
    <property type="match status" value="1"/>
</dbReference>
<dbReference type="InterPro" id="IPR008969">
    <property type="entry name" value="CarboxyPept-like_regulatory"/>
</dbReference>
<organism evidence="9 10">
    <name type="scientific">Bacteroides faecis</name>
    <dbReference type="NCBI Taxonomy" id="674529"/>
    <lineage>
        <taxon>Bacteria</taxon>
        <taxon>Pseudomonadati</taxon>
        <taxon>Bacteroidota</taxon>
        <taxon>Bacteroidia</taxon>
        <taxon>Bacteroidales</taxon>
        <taxon>Bacteroidaceae</taxon>
        <taxon>Bacteroides</taxon>
    </lineage>
</organism>
<dbReference type="Gene3D" id="2.60.40.1120">
    <property type="entry name" value="Carboxypeptidase-like, regulatory domain"/>
    <property type="match status" value="1"/>
</dbReference>
<dbReference type="EMBL" id="CZAE01000003">
    <property type="protein sequence ID" value="CUO73070.1"/>
    <property type="molecule type" value="Genomic_DNA"/>
</dbReference>
<dbReference type="SUPFAM" id="SSF56935">
    <property type="entry name" value="Porins"/>
    <property type="match status" value="1"/>
</dbReference>
<keyword evidence="7" id="KW-0732">Signal</keyword>
<sequence length="1096" mass="123332">MIRFLWLLMMFSCLAAASFGQATTSSMSGRVEDEQNEPLPGTTVIAIHEPSGTRYGTVTNLQGTYHLEGMRTGGPYRIEFSYVGYRTAIFTGISLKLAETYVCDAKLKESAELDEVVVIGTASKFAGEKTGASTHITSKDISCLPNISRGLTAITKMSPYATKNGFGGRDQRMNNYTIDGANFNYSAGLDGAVLPGGGNPISIDALEEIQVSIAPFDIRQSNFVGGSVNAVTKSGTNRFRGSVYMYTKNEYLRGNKVDGYDLGDREEERRNVYGFTFGGPVIKNKLFFFVNGEYEYSPQPIHKWKLSDDGKDDSQNMISRVTAEDMSRFSQDLKNLYGYDTGSWTDFAGRTDVYRVMARMDWNITDKHRFMLRYNYTGQKKDNNLVGSALSINGGPVSRYSMSFRNSTWQQLDNVNSLTAELNSRLSAALTHQLLVSLTFNDGNKRECKGDFPTVDIMKPDETGTNRAFMNAGYEQHAWKNGIREKVWSITDNFSVHWGNHSLTLGASFESQNVSNSYMRYGAGYYRYNSYEDFVNKAAPVAFALCYSLTGDAEAPASVHYDQFSLYAQDQYNVNERLKLLYGIRMDIPLYVNKRYENPSITSYEFNGTKLSTAYWPKATPLFSPRIGFNYDLSGDQTLKLRGGTGIFTGRFPLIFLSKMQEGSGMLKTTVSVLQNTNDPREKELLAALAGGIRNPQQILSEIAPQYPDCFPTEPGAVNEIITIDRHFKTPQVWTTSLALDYRLPFPFRSDLTLEAMYIKDINAILQQNVNMIALDESKMSRLSGADDRYIYPGNKDNRINADITRAMLMTNTSKGHSYTLNATMNMEPVRNLNLMASYTYTRSRTLSNNASNQIENAWQQEPSVQGANYLSMHNASYLDSPHRVIASASYTIEYARNFATGISLFYTGQYNGSYTYLIDGDLNNDGSQYDLMYIPATRDELNFTDLKKTDGTVLFPAAEQREAFWAFVEQDPYLRKRKGKYAETNGAFQPWYHRFDLRVVQDFKVKAGKTTNTLQLSVDIMNIGNLLNDAWGVPKGATINKPLQYKGLNEKNEPIYTMGTLTEDGETILPYRSFAPVRSSVNCWQLQFGIRYIFN</sequence>
<evidence type="ECO:0000259" key="8">
    <source>
        <dbReference type="Pfam" id="PF25183"/>
    </source>
</evidence>
<dbReference type="Pfam" id="PF13620">
    <property type="entry name" value="CarboxypepD_reg"/>
    <property type="match status" value="1"/>
</dbReference>
<comment type="subcellular location">
    <subcellularLocation>
        <location evidence="1">Cell outer membrane</location>
        <topology evidence="1">Multi-pass membrane protein</topology>
    </subcellularLocation>
</comment>
<feature type="signal peptide" evidence="7">
    <location>
        <begin position="1"/>
        <end position="22"/>
    </location>
</feature>
<name>A0A174HIW6_9BACE</name>
<protein>
    <submittedName>
        <fullName evidence="9">OmpA-like protein</fullName>
    </submittedName>
</protein>
<evidence type="ECO:0000313" key="10">
    <source>
        <dbReference type="Proteomes" id="UP000095606"/>
    </source>
</evidence>
<keyword evidence="5" id="KW-0472">Membrane</keyword>